<dbReference type="NCBIfam" id="TIGR01169">
    <property type="entry name" value="rplA_bact"/>
    <property type="match status" value="1"/>
</dbReference>
<dbReference type="InterPro" id="IPR023674">
    <property type="entry name" value="Ribosomal_uL1-like"/>
</dbReference>
<keyword evidence="3 9" id="KW-0699">rRNA-binding</keyword>
<comment type="function">
    <text evidence="7 9">Binds directly to 23S rRNA. Might be involved in E site tRNA release.</text>
</comment>
<proteinExistence type="inferred from homology"/>
<dbReference type="FunFam" id="3.40.50.790:FF:000001">
    <property type="entry name" value="50S ribosomal protein L1"/>
    <property type="match status" value="1"/>
</dbReference>
<gene>
    <name evidence="9 12" type="primary">rpl1</name>
</gene>
<dbReference type="OMA" id="DNLEFFH"/>
<dbReference type="GO" id="GO:0009507">
    <property type="term" value="C:chloroplast"/>
    <property type="evidence" value="ECO:0007669"/>
    <property type="project" value="UniProtKB-SubCell"/>
</dbReference>
<evidence type="ECO:0000256" key="3">
    <source>
        <dbReference type="ARBA" id="ARBA00022730"/>
    </source>
</evidence>
<dbReference type="AlphaFoldDB" id="A0A5P9RTQ3"/>
<evidence type="ECO:0000256" key="9">
    <source>
        <dbReference type="HAMAP-Rule" id="MF_01318"/>
    </source>
</evidence>
<reference evidence="11" key="1">
    <citation type="submission" date="2018-11" db="EMBL/GenBank/DDBJ databases">
        <title>Complete Plastid Genome of Cyanidioschyzon merolae Isolate 5508.</title>
        <authorList>
            <person name="Bi G."/>
        </authorList>
    </citation>
    <scope>NUCLEOTIDE SEQUENCE</scope>
    <source>
        <strain evidence="11">5508</strain>
    </source>
</reference>
<reference evidence="12" key="2">
    <citation type="submission" date="2018-11" db="EMBL/GenBank/DDBJ databases">
        <title>Complete Plastid Genome of Cyanidioschyzon merolae Isolate 5578.</title>
        <authorList>
            <person name="Bi G."/>
        </authorList>
    </citation>
    <scope>NUCLEOTIDE SEQUENCE</scope>
</reference>
<dbReference type="EMBL" id="MK231135">
    <property type="protein sequence ID" value="QFV17155.1"/>
    <property type="molecule type" value="Genomic_DNA"/>
</dbReference>
<geneLocation type="chloroplast" evidence="12"/>
<dbReference type="InterPro" id="IPR028364">
    <property type="entry name" value="Ribosomal_uL1/biogenesis"/>
</dbReference>
<name>A0A5P9RTQ3_CYAME</name>
<dbReference type="InterPro" id="IPR005878">
    <property type="entry name" value="Ribosom_uL1_bac-type"/>
</dbReference>
<dbReference type="PANTHER" id="PTHR36427:SF3">
    <property type="entry name" value="LARGE RIBOSOMAL SUBUNIT PROTEIN UL1M"/>
    <property type="match status" value="1"/>
</dbReference>
<comment type="subcellular location">
    <subcellularLocation>
        <location evidence="9">Plastid</location>
        <location evidence="9">Chloroplast</location>
    </subcellularLocation>
</comment>
<dbReference type="GO" id="GO:0003735">
    <property type="term" value="F:structural constituent of ribosome"/>
    <property type="evidence" value="ECO:0007669"/>
    <property type="project" value="InterPro"/>
</dbReference>
<evidence type="ECO:0000256" key="8">
    <source>
        <dbReference type="ARBA" id="ARBA00035205"/>
    </source>
</evidence>
<evidence type="ECO:0000313" key="11">
    <source>
        <dbReference type="EMBL" id="QFV16977.1"/>
    </source>
</evidence>
<evidence type="ECO:0000256" key="4">
    <source>
        <dbReference type="ARBA" id="ARBA00022884"/>
    </source>
</evidence>
<protein>
    <recommendedName>
        <fullName evidence="8 9">Large ribosomal subunit protein uL1c</fullName>
    </recommendedName>
</protein>
<dbReference type="Gene3D" id="3.30.190.20">
    <property type="match status" value="1"/>
</dbReference>
<dbReference type="PIRSF" id="PIRSF002155">
    <property type="entry name" value="Ribosomal_L1"/>
    <property type="match status" value="1"/>
</dbReference>
<keyword evidence="4 9" id="KW-0694">RNA-binding</keyword>
<dbReference type="PROSITE" id="PS01199">
    <property type="entry name" value="RIBOSOMAL_L1"/>
    <property type="match status" value="1"/>
</dbReference>
<dbReference type="Gene3D" id="3.40.50.790">
    <property type="match status" value="1"/>
</dbReference>
<dbReference type="GO" id="GO:0019843">
    <property type="term" value="F:rRNA binding"/>
    <property type="evidence" value="ECO:0007669"/>
    <property type="project" value="UniProtKB-UniRule"/>
</dbReference>
<keyword evidence="6 9" id="KW-0687">Ribonucleoprotein</keyword>
<dbReference type="GO" id="GO:0015934">
    <property type="term" value="C:large ribosomal subunit"/>
    <property type="evidence" value="ECO:0007669"/>
    <property type="project" value="InterPro"/>
</dbReference>
<accession>A0A5P9RTQ3</accession>
<comment type="subunit">
    <text evidence="2 9">Part of the 50S ribosomal subunit.</text>
</comment>
<comment type="similarity">
    <text evidence="1 9 10">Belongs to the universal ribosomal protein uL1 family.</text>
</comment>
<keyword evidence="12" id="KW-0934">Plastid</keyword>
<dbReference type="HAMAP" id="MF_01318_B">
    <property type="entry name" value="Ribosomal_uL1_B"/>
    <property type="match status" value="1"/>
</dbReference>
<dbReference type="InterPro" id="IPR016095">
    <property type="entry name" value="Ribosomal_uL1_3-a/b-sand"/>
</dbReference>
<dbReference type="GO" id="GO:0006412">
    <property type="term" value="P:translation"/>
    <property type="evidence" value="ECO:0007669"/>
    <property type="project" value="UniProtKB-UniRule"/>
</dbReference>
<keyword evidence="12" id="KW-0150">Chloroplast</keyword>
<evidence type="ECO:0000256" key="1">
    <source>
        <dbReference type="ARBA" id="ARBA00010531"/>
    </source>
</evidence>
<organism evidence="12">
    <name type="scientific">Cyanidioschyzon merolae</name>
    <name type="common">Red alga</name>
    <dbReference type="NCBI Taxonomy" id="45157"/>
    <lineage>
        <taxon>Eukaryota</taxon>
        <taxon>Rhodophyta</taxon>
        <taxon>Bangiophyceae</taxon>
        <taxon>Cyanidiales</taxon>
        <taxon>Cyanidiaceae</taxon>
        <taxon>Cyanidioschyzon</taxon>
    </lineage>
</organism>
<keyword evidence="5 9" id="KW-0689">Ribosomal protein</keyword>
<evidence type="ECO:0000256" key="2">
    <source>
        <dbReference type="ARBA" id="ARBA00011838"/>
    </source>
</evidence>
<dbReference type="SMR" id="A0A5P9RTQ3"/>
<evidence type="ECO:0000256" key="6">
    <source>
        <dbReference type="ARBA" id="ARBA00023274"/>
    </source>
</evidence>
<dbReference type="PANTHER" id="PTHR36427">
    <property type="entry name" value="54S RIBOSOMAL PROTEIN L1, MITOCHONDRIAL"/>
    <property type="match status" value="1"/>
</dbReference>
<dbReference type="EMBL" id="MK231134">
    <property type="protein sequence ID" value="QFV16977.1"/>
    <property type="molecule type" value="Genomic_DNA"/>
</dbReference>
<dbReference type="InterPro" id="IPR023673">
    <property type="entry name" value="Ribosomal_uL1_CS"/>
</dbReference>
<sequence>MKRSKRYQSLCSLIEPKLYSPQEALKLLKKLATAKFVETAEAHIRLNLDPKYTDQQIRATVVLPHGTGKAIRIAVITKQSSHIEGADLVGSDDLCAQIAQSIINFDCLIATPDMMPTLAKLGKILGPRGLMPSPKSGTVTTNVAEAIQAFRRGQIEYRTDKTGIVHLAFGRMDFNEQHLYDNLVAIKESVETNKPSGASGLYWKSFAIATSMSPSIRLNIQQWS</sequence>
<evidence type="ECO:0000256" key="10">
    <source>
        <dbReference type="RuleBase" id="RU000659"/>
    </source>
</evidence>
<evidence type="ECO:0000256" key="7">
    <source>
        <dbReference type="ARBA" id="ARBA00025388"/>
    </source>
</evidence>
<dbReference type="SUPFAM" id="SSF56808">
    <property type="entry name" value="Ribosomal protein L1"/>
    <property type="match status" value="1"/>
</dbReference>
<dbReference type="InterPro" id="IPR002143">
    <property type="entry name" value="Ribosomal_uL1"/>
</dbReference>
<evidence type="ECO:0000256" key="5">
    <source>
        <dbReference type="ARBA" id="ARBA00022980"/>
    </source>
</evidence>
<dbReference type="CDD" id="cd00403">
    <property type="entry name" value="Ribosomal_L1"/>
    <property type="match status" value="1"/>
</dbReference>
<dbReference type="Pfam" id="PF00687">
    <property type="entry name" value="Ribosomal_L1"/>
    <property type="match status" value="1"/>
</dbReference>
<evidence type="ECO:0000313" key="12">
    <source>
        <dbReference type="EMBL" id="QFV17155.1"/>
    </source>
</evidence>